<comment type="subcellular location">
    <subcellularLocation>
        <location evidence="8">Endomembrane system</location>
        <topology evidence="8">Lipid-anchor</topology>
        <orientation evidence="8">Cytoplasmic side</orientation>
    </subcellularLocation>
</comment>
<evidence type="ECO:0000256" key="8">
    <source>
        <dbReference type="ARBA" id="ARBA00046278"/>
    </source>
</evidence>
<keyword evidence="6" id="KW-0449">Lipoprotein</keyword>
<keyword evidence="5" id="KW-0342">GTP-binding</keyword>
<sequence>MSFSDSNNFQADPTDPGTFPFILLGNKIDINGGKSREVSEKKARDWCASRGNIPYFETSAKEDYNVDSAFMCVAEIALANEHEQDCYFRGISEAVSEPEQRGGCPC</sequence>
<keyword evidence="3" id="KW-0547">Nucleotide-binding</keyword>
<evidence type="ECO:0000256" key="1">
    <source>
        <dbReference type="ARBA" id="ARBA00006270"/>
    </source>
</evidence>
<evidence type="ECO:0000313" key="10">
    <source>
        <dbReference type="Proteomes" id="UP001415857"/>
    </source>
</evidence>
<protein>
    <recommendedName>
        <fullName evidence="11">Ras-related protein Rab7</fullName>
    </recommendedName>
</protein>
<proteinExistence type="inferred from homology"/>
<gene>
    <name evidence="9" type="ORF">L1049_002242</name>
</gene>
<keyword evidence="7" id="KW-0636">Prenylation</keyword>
<keyword evidence="4" id="KW-0813">Transport</keyword>
<dbReference type="SMART" id="SM00175">
    <property type="entry name" value="RAB"/>
    <property type="match status" value="1"/>
</dbReference>
<dbReference type="SUPFAM" id="SSF52540">
    <property type="entry name" value="P-loop containing nucleoside triphosphate hydrolases"/>
    <property type="match status" value="1"/>
</dbReference>
<dbReference type="GO" id="GO:0005774">
    <property type="term" value="C:vacuolar membrane"/>
    <property type="evidence" value="ECO:0007669"/>
    <property type="project" value="TreeGrafter"/>
</dbReference>
<accession>A0AAP0NEJ7</accession>
<evidence type="ECO:0000256" key="7">
    <source>
        <dbReference type="ARBA" id="ARBA00023289"/>
    </source>
</evidence>
<dbReference type="PANTHER" id="PTHR47981">
    <property type="entry name" value="RAB FAMILY"/>
    <property type="match status" value="1"/>
</dbReference>
<dbReference type="GO" id="GO:0003924">
    <property type="term" value="F:GTPase activity"/>
    <property type="evidence" value="ECO:0007669"/>
    <property type="project" value="InterPro"/>
</dbReference>
<dbReference type="Pfam" id="PF00071">
    <property type="entry name" value="Ras"/>
    <property type="match status" value="1"/>
</dbReference>
<dbReference type="InterPro" id="IPR027417">
    <property type="entry name" value="P-loop_NTPase"/>
</dbReference>
<evidence type="ECO:0000313" key="9">
    <source>
        <dbReference type="EMBL" id="KAK9271877.1"/>
    </source>
</evidence>
<organism evidence="9 10">
    <name type="scientific">Liquidambar formosana</name>
    <name type="common">Formosan gum</name>
    <dbReference type="NCBI Taxonomy" id="63359"/>
    <lineage>
        <taxon>Eukaryota</taxon>
        <taxon>Viridiplantae</taxon>
        <taxon>Streptophyta</taxon>
        <taxon>Embryophyta</taxon>
        <taxon>Tracheophyta</taxon>
        <taxon>Spermatophyta</taxon>
        <taxon>Magnoliopsida</taxon>
        <taxon>eudicotyledons</taxon>
        <taxon>Gunneridae</taxon>
        <taxon>Pentapetalae</taxon>
        <taxon>Saxifragales</taxon>
        <taxon>Altingiaceae</taxon>
        <taxon>Liquidambar</taxon>
    </lineage>
</organism>
<dbReference type="EMBL" id="JBBPBK010000013">
    <property type="protein sequence ID" value="KAK9271877.1"/>
    <property type="molecule type" value="Genomic_DNA"/>
</dbReference>
<evidence type="ECO:0000256" key="3">
    <source>
        <dbReference type="ARBA" id="ARBA00022741"/>
    </source>
</evidence>
<reference evidence="9 10" key="1">
    <citation type="journal article" date="2024" name="Plant J.">
        <title>Genome sequences and population genomics reveal climatic adaptation and genomic divergence between two closely related sweetgum species.</title>
        <authorList>
            <person name="Xu W.Q."/>
            <person name="Ren C.Q."/>
            <person name="Zhang X.Y."/>
            <person name="Comes H.P."/>
            <person name="Liu X.H."/>
            <person name="Li Y.G."/>
            <person name="Kettle C.J."/>
            <person name="Jalonen R."/>
            <person name="Gaisberger H."/>
            <person name="Ma Y.Z."/>
            <person name="Qiu Y.X."/>
        </authorList>
    </citation>
    <scope>NUCLEOTIDE SEQUENCE [LARGE SCALE GENOMIC DNA]</scope>
    <source>
        <strain evidence="9">Hangzhou</strain>
    </source>
</reference>
<name>A0AAP0NEJ7_LIQFO</name>
<dbReference type="GO" id="GO:0005525">
    <property type="term" value="F:GTP binding"/>
    <property type="evidence" value="ECO:0007669"/>
    <property type="project" value="UniProtKB-KW"/>
</dbReference>
<dbReference type="PRINTS" id="PR00449">
    <property type="entry name" value="RASTRNSFRMNG"/>
</dbReference>
<dbReference type="PANTHER" id="PTHR47981:SF37">
    <property type="entry name" value="RAS-RELATED PROTEIN RAB7-LIKE"/>
    <property type="match status" value="1"/>
</dbReference>
<evidence type="ECO:0000256" key="4">
    <source>
        <dbReference type="ARBA" id="ARBA00022927"/>
    </source>
</evidence>
<evidence type="ECO:0008006" key="11">
    <source>
        <dbReference type="Google" id="ProtNLM"/>
    </source>
</evidence>
<evidence type="ECO:0000256" key="6">
    <source>
        <dbReference type="ARBA" id="ARBA00023288"/>
    </source>
</evidence>
<dbReference type="Proteomes" id="UP001415857">
    <property type="component" value="Unassembled WGS sequence"/>
</dbReference>
<dbReference type="PROSITE" id="PS51419">
    <property type="entry name" value="RAB"/>
    <property type="match status" value="1"/>
</dbReference>
<keyword evidence="2" id="KW-0488">Methylation</keyword>
<keyword evidence="4" id="KW-0653">Protein transport</keyword>
<dbReference type="Gene3D" id="3.40.50.300">
    <property type="entry name" value="P-loop containing nucleotide triphosphate hydrolases"/>
    <property type="match status" value="1"/>
</dbReference>
<dbReference type="AlphaFoldDB" id="A0AAP0NEJ7"/>
<keyword evidence="10" id="KW-1185">Reference proteome</keyword>
<comment type="caution">
    <text evidence="9">The sequence shown here is derived from an EMBL/GenBank/DDBJ whole genome shotgun (WGS) entry which is preliminary data.</text>
</comment>
<evidence type="ECO:0000256" key="2">
    <source>
        <dbReference type="ARBA" id="ARBA00022481"/>
    </source>
</evidence>
<evidence type="ECO:0000256" key="5">
    <source>
        <dbReference type="ARBA" id="ARBA00023134"/>
    </source>
</evidence>
<dbReference type="GO" id="GO:0015031">
    <property type="term" value="P:protein transport"/>
    <property type="evidence" value="ECO:0007669"/>
    <property type="project" value="UniProtKB-KW"/>
</dbReference>
<dbReference type="InterPro" id="IPR001806">
    <property type="entry name" value="Small_GTPase"/>
</dbReference>
<comment type="similarity">
    <text evidence="1">Belongs to the small GTPase superfamily. Rab family.</text>
</comment>
<dbReference type="GO" id="GO:0012505">
    <property type="term" value="C:endomembrane system"/>
    <property type="evidence" value="ECO:0007669"/>
    <property type="project" value="UniProtKB-SubCell"/>
</dbReference>